<dbReference type="PROSITE" id="PS50995">
    <property type="entry name" value="HTH_MARR_2"/>
    <property type="match status" value="1"/>
</dbReference>
<evidence type="ECO:0000259" key="4">
    <source>
        <dbReference type="PROSITE" id="PS50995"/>
    </source>
</evidence>
<gene>
    <name evidence="5" type="ORF">A7K91_08545</name>
</gene>
<keyword evidence="1" id="KW-0805">Transcription regulation</keyword>
<evidence type="ECO:0000313" key="5">
    <source>
        <dbReference type="EMBL" id="OBR67773.1"/>
    </source>
</evidence>
<keyword evidence="6" id="KW-1185">Reference proteome</keyword>
<comment type="caution">
    <text evidence="5">The sequence shown here is derived from an EMBL/GenBank/DDBJ whole genome shotgun (WGS) entry which is preliminary data.</text>
</comment>
<dbReference type="SMART" id="SM00347">
    <property type="entry name" value="HTH_MARR"/>
    <property type="match status" value="1"/>
</dbReference>
<dbReference type="Pfam" id="PF01047">
    <property type="entry name" value="MarR"/>
    <property type="match status" value="1"/>
</dbReference>
<dbReference type="OrthoDB" id="9799747at2"/>
<dbReference type="InterPro" id="IPR023187">
    <property type="entry name" value="Tscrpt_reg_MarR-type_CS"/>
</dbReference>
<evidence type="ECO:0000256" key="2">
    <source>
        <dbReference type="ARBA" id="ARBA00023125"/>
    </source>
</evidence>
<keyword evidence="2" id="KW-0238">DNA-binding</keyword>
<protein>
    <submittedName>
        <fullName evidence="5">MarR family transcriptional regulator</fullName>
    </submittedName>
</protein>
<dbReference type="GO" id="GO:0003700">
    <property type="term" value="F:DNA-binding transcription factor activity"/>
    <property type="evidence" value="ECO:0007669"/>
    <property type="project" value="InterPro"/>
</dbReference>
<dbReference type="AlphaFoldDB" id="A0A1A5YQB9"/>
<evidence type="ECO:0000256" key="3">
    <source>
        <dbReference type="ARBA" id="ARBA00023163"/>
    </source>
</evidence>
<dbReference type="STRING" id="1844972.A7K91_08545"/>
<proteinExistence type="predicted"/>
<dbReference type="InterPro" id="IPR036390">
    <property type="entry name" value="WH_DNA-bd_sf"/>
</dbReference>
<dbReference type="RefSeq" id="WP_068680128.1">
    <property type="nucleotide sequence ID" value="NZ_LYPA01000031.1"/>
</dbReference>
<dbReference type="Proteomes" id="UP000092024">
    <property type="component" value="Unassembled WGS sequence"/>
</dbReference>
<feature type="domain" description="HTH marR-type" evidence="4">
    <location>
        <begin position="21"/>
        <end position="153"/>
    </location>
</feature>
<dbReference type="PANTHER" id="PTHR33164:SF56">
    <property type="entry name" value="HTH-TYPE TRANSCRIPTIONAL REGULATOR MHQR"/>
    <property type="match status" value="1"/>
</dbReference>
<dbReference type="GO" id="GO:0006950">
    <property type="term" value="P:response to stress"/>
    <property type="evidence" value="ECO:0007669"/>
    <property type="project" value="TreeGrafter"/>
</dbReference>
<organism evidence="5 6">
    <name type="scientific">Paenibacillus oryzae</name>
    <dbReference type="NCBI Taxonomy" id="1844972"/>
    <lineage>
        <taxon>Bacteria</taxon>
        <taxon>Bacillati</taxon>
        <taxon>Bacillota</taxon>
        <taxon>Bacilli</taxon>
        <taxon>Bacillales</taxon>
        <taxon>Paenibacillaceae</taxon>
        <taxon>Paenibacillus</taxon>
    </lineage>
</organism>
<dbReference type="InterPro" id="IPR039422">
    <property type="entry name" value="MarR/SlyA-like"/>
</dbReference>
<keyword evidence="3" id="KW-0804">Transcription</keyword>
<sequence length="160" mass="17802">MKSEPLPIQEQSKAAASSDPALSLYIALSRASQWVNAHADRDIRTHGLNRTEFGVLELLYHRGPQPLQQIGEKVLMSSGNITYVVDKLEKKGLCRRRASQSDRRLIYAEVTEEGSAFIEQVFPEHTKIIQAAVAGLSKEEITIASQLLKKLGKTAQQSFK</sequence>
<dbReference type="SUPFAM" id="SSF46785">
    <property type="entry name" value="Winged helix' DNA-binding domain"/>
    <property type="match status" value="1"/>
</dbReference>
<reference evidence="5 6" key="1">
    <citation type="submission" date="2016-05" db="EMBL/GenBank/DDBJ databases">
        <title>Paenibacillus oryzae. sp. nov., isolated from the rice root.</title>
        <authorList>
            <person name="Zhang J."/>
            <person name="Zhang X."/>
        </authorList>
    </citation>
    <scope>NUCLEOTIDE SEQUENCE [LARGE SCALE GENOMIC DNA]</scope>
    <source>
        <strain evidence="5 6">1DrF-4</strain>
    </source>
</reference>
<dbReference type="PROSITE" id="PS01117">
    <property type="entry name" value="HTH_MARR_1"/>
    <property type="match status" value="1"/>
</dbReference>
<evidence type="ECO:0000256" key="1">
    <source>
        <dbReference type="ARBA" id="ARBA00023015"/>
    </source>
</evidence>
<dbReference type="PANTHER" id="PTHR33164">
    <property type="entry name" value="TRANSCRIPTIONAL REGULATOR, MARR FAMILY"/>
    <property type="match status" value="1"/>
</dbReference>
<dbReference type="InterPro" id="IPR036388">
    <property type="entry name" value="WH-like_DNA-bd_sf"/>
</dbReference>
<dbReference type="GO" id="GO:0003677">
    <property type="term" value="F:DNA binding"/>
    <property type="evidence" value="ECO:0007669"/>
    <property type="project" value="UniProtKB-KW"/>
</dbReference>
<dbReference type="EMBL" id="LYPA01000031">
    <property type="protein sequence ID" value="OBR67773.1"/>
    <property type="molecule type" value="Genomic_DNA"/>
</dbReference>
<dbReference type="InterPro" id="IPR000835">
    <property type="entry name" value="HTH_MarR-typ"/>
</dbReference>
<accession>A0A1A5YQB9</accession>
<dbReference type="Gene3D" id="1.10.10.10">
    <property type="entry name" value="Winged helix-like DNA-binding domain superfamily/Winged helix DNA-binding domain"/>
    <property type="match status" value="1"/>
</dbReference>
<name>A0A1A5YQB9_9BACL</name>
<evidence type="ECO:0000313" key="6">
    <source>
        <dbReference type="Proteomes" id="UP000092024"/>
    </source>
</evidence>
<dbReference type="PRINTS" id="PR00598">
    <property type="entry name" value="HTHMARR"/>
</dbReference>